<dbReference type="AlphaFoldDB" id="A0A679I8W8"/>
<organism evidence="1 2">
    <name type="scientific">Fluviibacter phosphoraccumulans</name>
    <dbReference type="NCBI Taxonomy" id="1751046"/>
    <lineage>
        <taxon>Bacteria</taxon>
        <taxon>Pseudomonadati</taxon>
        <taxon>Pseudomonadota</taxon>
        <taxon>Betaproteobacteria</taxon>
        <taxon>Rhodocyclales</taxon>
        <taxon>Fluviibacteraceae</taxon>
        <taxon>Fluviibacter</taxon>
    </lineage>
</organism>
<name>A0A679I8W8_9RHOO</name>
<proteinExistence type="predicted"/>
<accession>A0A679I8W8</accession>
<evidence type="ECO:0000313" key="2">
    <source>
        <dbReference type="Proteomes" id="UP000463961"/>
    </source>
</evidence>
<dbReference type="EMBL" id="AP022345">
    <property type="protein sequence ID" value="BBU69324.1"/>
    <property type="molecule type" value="Genomic_DNA"/>
</dbReference>
<dbReference type="RefSeq" id="WP_162071305.1">
    <property type="nucleotide sequence ID" value="NZ_AP019011.1"/>
</dbReference>
<sequence>MVTLKHRDVLINYVEDAVEKFTTLYLEKCEDGFPQDVAKKICLHEVSSAVIAKLEDERELQSSVSRMIQSENGSSSFNPNVIAQKLINKGFVTGSGEIAVSWLEKVLDTKQAAGISVMAIWGVRVDRAVRLGNRVLLVPINELPDSYQKRWLLETDWLQSKVNSVSSPFMEAPTAALMVDAVVEPLFIDIGNNTKPNNTWELNQELLDDARLGLSMLGPCAPLQAYSWFNFVDSDIAEAQLGAARSSTHIEIMPLRIAESGPLDVDLASSLVGKYLSLEGNDKQRLKLALDRLNQGLRRFKPGDQAMEISIALETLLADGGTENTYKIGLRAAILLGGDGEAMLRNRAIVGGAYVMRSALVHSGAVPTEIKVPRLGKLPACEVARRAASICSPH</sequence>
<dbReference type="Proteomes" id="UP000463961">
    <property type="component" value="Chromosome"/>
</dbReference>
<protein>
    <submittedName>
        <fullName evidence="1">Uncharacterized protein</fullName>
    </submittedName>
</protein>
<evidence type="ECO:0000313" key="1">
    <source>
        <dbReference type="EMBL" id="BBU69324.1"/>
    </source>
</evidence>
<gene>
    <name evidence="1" type="ORF">ICHIAU1_16070</name>
</gene>
<keyword evidence="2" id="KW-1185">Reference proteome</keyword>
<reference evidence="2" key="1">
    <citation type="submission" date="2020-01" db="EMBL/GenBank/DDBJ databases">
        <title>Phosphoaccumulans saitamaens gen. nov., sp. nov., a polyphosphate accumulating bacterium isolated from surface river water.</title>
        <authorList>
            <person name="Watanabe K."/>
            <person name="Suda W."/>
        </authorList>
    </citation>
    <scope>NUCLEOTIDE SEQUENCE [LARGE SCALE GENOMIC DNA]</scope>
    <source>
        <strain evidence="2">ICHIAU1</strain>
    </source>
</reference>